<protein>
    <submittedName>
        <fullName evidence="1">Uncharacterized protein</fullName>
    </submittedName>
</protein>
<name>A0A6C0BGM8_9ZZZZ</name>
<reference evidence="1" key="1">
    <citation type="journal article" date="2020" name="Nature">
        <title>Giant virus diversity and host interactions through global metagenomics.</title>
        <authorList>
            <person name="Schulz F."/>
            <person name="Roux S."/>
            <person name="Paez-Espino D."/>
            <person name="Jungbluth S."/>
            <person name="Walsh D.A."/>
            <person name="Denef V.J."/>
            <person name="McMahon K.D."/>
            <person name="Konstantinidis K.T."/>
            <person name="Eloe-Fadrosh E.A."/>
            <person name="Kyrpides N.C."/>
            <person name="Woyke T."/>
        </authorList>
    </citation>
    <scope>NUCLEOTIDE SEQUENCE</scope>
    <source>
        <strain evidence="1">GVMAG-M-3300013006-15</strain>
    </source>
</reference>
<dbReference type="EMBL" id="MN739162">
    <property type="protein sequence ID" value="QHS91487.1"/>
    <property type="molecule type" value="Genomic_DNA"/>
</dbReference>
<organism evidence="1">
    <name type="scientific">viral metagenome</name>
    <dbReference type="NCBI Taxonomy" id="1070528"/>
    <lineage>
        <taxon>unclassified sequences</taxon>
        <taxon>metagenomes</taxon>
        <taxon>organismal metagenomes</taxon>
    </lineage>
</organism>
<accession>A0A6C0BGM8</accession>
<sequence length="255" mass="30043">MTEEFCRKIFPPSQAGCGVILHVVHNQIDSIDWFFRPRGYQTRMEDYPYNTLFDCIIHYIYWINPSLHDSNRGNKELCQQHSIWDATLLTPLSNYLMQTGKMEIMNNKMGRGRTYASLMKSEYMSTALRIHEYAKLTMTGEEVGIALHRLLWSQKAIRELSLNWLLLYCHWKPTVSDEIKAIVSAFKRFNYDGLKGTPDEDRQCVLDTWPIQLLEPYGIWEYGHREPDFCGAEEWKKENLLPFTIIIKKLDFAML</sequence>
<evidence type="ECO:0000313" key="1">
    <source>
        <dbReference type="EMBL" id="QHS91487.1"/>
    </source>
</evidence>
<proteinExistence type="predicted"/>
<dbReference type="AlphaFoldDB" id="A0A6C0BGM8"/>